<keyword evidence="2" id="KW-1185">Reference proteome</keyword>
<protein>
    <submittedName>
        <fullName evidence="1">Uncharacterized protein</fullName>
    </submittedName>
</protein>
<dbReference type="SUPFAM" id="SSF51126">
    <property type="entry name" value="Pectin lyase-like"/>
    <property type="match status" value="1"/>
</dbReference>
<comment type="caution">
    <text evidence="1">The sequence shown here is derived from an EMBL/GenBank/DDBJ whole genome shotgun (WGS) entry which is preliminary data.</text>
</comment>
<dbReference type="EMBL" id="JARBJD010000316">
    <property type="protein sequence ID" value="KAK2944070.1"/>
    <property type="molecule type" value="Genomic_DNA"/>
</dbReference>
<accession>A0ABQ9WX63</accession>
<proteinExistence type="predicted"/>
<sequence>MLLLFCCIFHCDHHHYQDFDAVLEKILAKNNLASNSELRSLSFDDGLYWTSGIEIVSKSLELDGNNAGLTHGANVLKDRNDFDEEATNGTPRKDTGIERWMMEVRNSSLTMRSWRLDAGMKGTSIVLIHWSSVEVFGSEILSNMECSGFVLADVERSGSSRIVIVGSSHKSSSRNIVLPLVGRVYGQLNKNNEEWMGDEEGWSDGLVEMEEIIGVGLSFDSTHFALGTGPLFSFTGKSLFGSEIGVIGEISTELGSSDILNVTSTVRDGKQKKLGDKSCVWERVVGSRISGSTNHDMGTGLCGTRLGFNVVCVNSSFSSCVRTSNTEIDMKHENITDSHIGRTEVIYNVVTSVQFTLCTFNNITIAAGGSEGGSAICLKLTESTLTINQCFFHSCTSLRSLSDGGAVYVSQYSGPDCPIALSLSSFTECAVAYFGGSVCCESPSTISISDCFFEKSKANHDGGSFDLSDHSLTTLSNCAFVQCYTNRRGGAVKVFEVKSIDFSFLQFRGCSSLDSRTNDIYFMSIEASLLTALTVRFSDSTSGLPNVFLDNDTPNGVNLSHLVPQLLPAPTVTVEVSVSFDADNATVTATASEAVKGAMGILLNGSNVPRLVNVEFGTSYSSSKTGTAVVSSGADGILPIENYQLRNFSVPGSRLLPESEPAAFEASLEWTDDRCVEMVLKLMGQQLPADSTSHFIVTIASSSVTFVVTFINNNSGQSDPFVVTPSFNLDWEQEYRISSIEEDVPSDPQRIFCLNPVFTVPTPPHLTSARVECAMSQCTSVRIVFEGEKLSPDVPFITKISDTPLTLTTTFSSPTSGQTEPIDVWSSNPFPLSGFTIASMEEKNADPPRWVDVDRIPTIVHDAMITGVNCTLDNTATTYIIQFFSIFVISSDLELELQDDANNTLHVQAFLTDGVLTATEVVYPTSPNNLIAGRTYTVVSSNNATIKIRPSLNFTTPLPPKVLSASAECANVMCTTMNIVLRGQALLANRTFLLILDGIEEPMQFSCETQTIATIGPVRIGGGLALKHSTTYTLLSIVEDTATDPHRIHCDDVTFTTPSSPPLSTVHVSSGNGEDWLDCGDESNPCKTMEHALSRLDSGMSIVLLEGTFNHVTMWEISFSSLEIARNAVVNEGENTATHATVRVGEEGGLVLDGATETSLDSLSFVLPSLSAVEVYAEIKTGILTVMNCVVTGDVSTSSLLSARHPSFVRTRNGMNVTNLTTTQLSHHSVTTILAEQSFGLTRILNWGAESIHTQSIAGSAVFFTLSNTSSLNLSSSSFTSCSSSNTHCLGGSVSFSLSGSASLVIQYCLFVSCSAGDGGRGGGIGLSLSPLSTTNYLLDTLTFAHNTATFGRDLFLVAESLEKSVSIDHFLLNLHPPGFDRSNALFGSDRVAYVEETDLFPFLFPNTRFKNVFIDSLGETGQASDGADCGRETHPCQSLHDSMDHLLNGDSEEEVTQGVLERSIVLMSEMVLGEEDDVELCGYVTVGQQAGLVLSILPIRTHKRTQTDPIQFGKVRFTQRGSIGCRSSIGLSEIVPPQTVLMKHLEFVLPLFSMHPRPIIAVQSVSLSLIDCVVKSIDPAQAVSSLLSFHTTLTSMSTSVHLRVSHLVAQNMILATPLISIRSSADLPLLMDSMSTGHSSMLSQTLPFSLPPSLSITNSFFDCISLQIDATHENPIQTGCILYADLSLPLSKLSIRDCSFSSCCTIIVSIPAETSPLSSLAGGVCCFSLARSHLSLIDSCFVNCSFLLDPSFVVPHPPSLLALTSHTLAVRFLPSEKITTLASPLSAANIDSPLMAKILSTNQANPSFLFDDTLKHSPLSSHLELVGVEMEAGSSLDPLHPLPLALFVSDHSKPSLSTRSCVFHFGTADPLNVGLAIVGVPGGAWPAQRNMLFVNCTSSRREES</sequence>
<evidence type="ECO:0000313" key="1">
    <source>
        <dbReference type="EMBL" id="KAK2944070.1"/>
    </source>
</evidence>
<evidence type="ECO:0000313" key="2">
    <source>
        <dbReference type="Proteomes" id="UP001281761"/>
    </source>
</evidence>
<name>A0ABQ9WX63_9EUKA</name>
<gene>
    <name evidence="1" type="ORF">BLNAU_21019</name>
</gene>
<organism evidence="1 2">
    <name type="scientific">Blattamonas nauphoetae</name>
    <dbReference type="NCBI Taxonomy" id="2049346"/>
    <lineage>
        <taxon>Eukaryota</taxon>
        <taxon>Metamonada</taxon>
        <taxon>Preaxostyla</taxon>
        <taxon>Oxymonadida</taxon>
        <taxon>Blattamonas</taxon>
    </lineage>
</organism>
<dbReference type="InterPro" id="IPR011050">
    <property type="entry name" value="Pectin_lyase_fold/virulence"/>
</dbReference>
<dbReference type="Proteomes" id="UP001281761">
    <property type="component" value="Unassembled WGS sequence"/>
</dbReference>
<reference evidence="1 2" key="1">
    <citation type="journal article" date="2022" name="bioRxiv">
        <title>Genomics of Preaxostyla Flagellates Illuminates Evolutionary Transitions and the Path Towards Mitochondrial Loss.</title>
        <authorList>
            <person name="Novak L.V.F."/>
            <person name="Treitli S.C."/>
            <person name="Pyrih J."/>
            <person name="Halakuc P."/>
            <person name="Pipaliya S.V."/>
            <person name="Vacek V."/>
            <person name="Brzon O."/>
            <person name="Soukal P."/>
            <person name="Eme L."/>
            <person name="Dacks J.B."/>
            <person name="Karnkowska A."/>
            <person name="Elias M."/>
            <person name="Hampl V."/>
        </authorList>
    </citation>
    <scope>NUCLEOTIDE SEQUENCE [LARGE SCALE GENOMIC DNA]</scope>
    <source>
        <strain evidence="1">NAU3</strain>
        <tissue evidence="1">Gut</tissue>
    </source>
</reference>